<protein>
    <submittedName>
        <fullName evidence="2">Uncharacterized protein</fullName>
    </submittedName>
</protein>
<dbReference type="AlphaFoldDB" id="A0A9P5WY86"/>
<accession>A0A9P5WY86</accession>
<evidence type="ECO:0000313" key="3">
    <source>
        <dbReference type="Proteomes" id="UP000807342"/>
    </source>
</evidence>
<dbReference type="OrthoDB" id="2674649at2759"/>
<keyword evidence="3" id="KW-1185">Reference proteome</keyword>
<dbReference type="Proteomes" id="UP000807342">
    <property type="component" value="Unassembled WGS sequence"/>
</dbReference>
<sequence>MHTPPTAARVGQAHQEINNRLKPHRRQGAKPTTKAHPQASQSNPRPAIVPNHPSTLLPSRAAKKGTTKYYIRMIIILPFGIIQNKVPPGFWNKQGSFCHLERTYKDLQFLEMHEPDGNVLATHGLKERQGGQVQRLYFSSSYLADNYLLWRGVTANVTPRDISTDLKLSDNSQGVDEEMDWELVTEDPERPRSPKHEVIELLSPDPSNGETSNVEDKVVKKLKGKGEIVELPQRKCKILNGFTNPSHLGPAPGMITMPLTPVWFGGHSLLLEA</sequence>
<reference evidence="2" key="1">
    <citation type="submission" date="2020-11" db="EMBL/GenBank/DDBJ databases">
        <authorList>
            <consortium name="DOE Joint Genome Institute"/>
            <person name="Ahrendt S."/>
            <person name="Riley R."/>
            <person name="Andreopoulos W."/>
            <person name="Labutti K."/>
            <person name="Pangilinan J."/>
            <person name="Ruiz-Duenas F.J."/>
            <person name="Barrasa J.M."/>
            <person name="Sanchez-Garcia M."/>
            <person name="Camarero S."/>
            <person name="Miyauchi S."/>
            <person name="Serrano A."/>
            <person name="Linde D."/>
            <person name="Babiker R."/>
            <person name="Drula E."/>
            <person name="Ayuso-Fernandez I."/>
            <person name="Pacheco R."/>
            <person name="Padilla G."/>
            <person name="Ferreira P."/>
            <person name="Barriuso J."/>
            <person name="Kellner H."/>
            <person name="Castanera R."/>
            <person name="Alfaro M."/>
            <person name="Ramirez L."/>
            <person name="Pisabarro A.G."/>
            <person name="Kuo A."/>
            <person name="Tritt A."/>
            <person name="Lipzen A."/>
            <person name="He G."/>
            <person name="Yan M."/>
            <person name="Ng V."/>
            <person name="Cullen D."/>
            <person name="Martin F."/>
            <person name="Rosso M.-N."/>
            <person name="Henrissat B."/>
            <person name="Hibbett D."/>
            <person name="Martinez A.T."/>
            <person name="Grigoriev I.V."/>
        </authorList>
    </citation>
    <scope>NUCLEOTIDE SEQUENCE</scope>
    <source>
        <strain evidence="2">MF-IS2</strain>
    </source>
</reference>
<gene>
    <name evidence="2" type="ORF">P691DRAFT_783437</name>
</gene>
<dbReference type="EMBL" id="MU152891">
    <property type="protein sequence ID" value="KAF9440081.1"/>
    <property type="molecule type" value="Genomic_DNA"/>
</dbReference>
<name>A0A9P5WY86_9AGAR</name>
<evidence type="ECO:0000256" key="1">
    <source>
        <dbReference type="SAM" id="MobiDB-lite"/>
    </source>
</evidence>
<organism evidence="2 3">
    <name type="scientific">Macrolepiota fuliginosa MF-IS2</name>
    <dbReference type="NCBI Taxonomy" id="1400762"/>
    <lineage>
        <taxon>Eukaryota</taxon>
        <taxon>Fungi</taxon>
        <taxon>Dikarya</taxon>
        <taxon>Basidiomycota</taxon>
        <taxon>Agaricomycotina</taxon>
        <taxon>Agaricomycetes</taxon>
        <taxon>Agaricomycetidae</taxon>
        <taxon>Agaricales</taxon>
        <taxon>Agaricineae</taxon>
        <taxon>Agaricaceae</taxon>
        <taxon>Macrolepiota</taxon>
    </lineage>
</organism>
<feature type="region of interest" description="Disordered" evidence="1">
    <location>
        <begin position="1"/>
        <end position="59"/>
    </location>
</feature>
<comment type="caution">
    <text evidence="2">The sequence shown here is derived from an EMBL/GenBank/DDBJ whole genome shotgun (WGS) entry which is preliminary data.</text>
</comment>
<evidence type="ECO:0000313" key="2">
    <source>
        <dbReference type="EMBL" id="KAF9440081.1"/>
    </source>
</evidence>
<proteinExistence type="predicted"/>